<accession>A0A811ZFM7</accession>
<dbReference type="EMBL" id="CAJHUB010000764">
    <property type="protein sequence ID" value="CAD7687484.1"/>
    <property type="molecule type" value="Genomic_DNA"/>
</dbReference>
<feature type="transmembrane region" description="Helical" evidence="1">
    <location>
        <begin position="7"/>
        <end position="34"/>
    </location>
</feature>
<evidence type="ECO:0000313" key="3">
    <source>
        <dbReference type="Proteomes" id="UP000645828"/>
    </source>
</evidence>
<keyword evidence="3" id="KW-1185">Reference proteome</keyword>
<evidence type="ECO:0000313" key="2">
    <source>
        <dbReference type="EMBL" id="CAD7687484.1"/>
    </source>
</evidence>
<protein>
    <submittedName>
        <fullName evidence="2">(raccoon dog) hypothetical protein</fullName>
    </submittedName>
</protein>
<keyword evidence="1" id="KW-0472">Membrane</keyword>
<reference evidence="2" key="1">
    <citation type="submission" date="2020-12" db="EMBL/GenBank/DDBJ databases">
        <authorList>
            <consortium name="Molecular Ecology Group"/>
        </authorList>
    </citation>
    <scope>NUCLEOTIDE SEQUENCE</scope>
    <source>
        <strain evidence="2">TBG_1078</strain>
    </source>
</reference>
<comment type="caution">
    <text evidence="2">The sequence shown here is derived from an EMBL/GenBank/DDBJ whole genome shotgun (WGS) entry which is preliminary data.</text>
</comment>
<evidence type="ECO:0000256" key="1">
    <source>
        <dbReference type="SAM" id="Phobius"/>
    </source>
</evidence>
<gene>
    <name evidence="2" type="ORF">NYPRO_LOCUS20277</name>
</gene>
<proteinExistence type="predicted"/>
<organism evidence="2 3">
    <name type="scientific">Nyctereutes procyonoides</name>
    <name type="common">Raccoon dog</name>
    <name type="synonym">Canis procyonoides</name>
    <dbReference type="NCBI Taxonomy" id="34880"/>
    <lineage>
        <taxon>Eukaryota</taxon>
        <taxon>Metazoa</taxon>
        <taxon>Chordata</taxon>
        <taxon>Craniata</taxon>
        <taxon>Vertebrata</taxon>
        <taxon>Euteleostomi</taxon>
        <taxon>Mammalia</taxon>
        <taxon>Eutheria</taxon>
        <taxon>Laurasiatheria</taxon>
        <taxon>Carnivora</taxon>
        <taxon>Caniformia</taxon>
        <taxon>Canidae</taxon>
        <taxon>Nyctereutes</taxon>
    </lineage>
</organism>
<dbReference type="AlphaFoldDB" id="A0A811ZFM7"/>
<keyword evidence="1" id="KW-1133">Transmembrane helix</keyword>
<name>A0A811ZFM7_NYCPR</name>
<sequence>MYEKCSLVIGLALCLIPSLLLVWLLLGLILVIYVCF</sequence>
<keyword evidence="1" id="KW-0812">Transmembrane</keyword>
<dbReference type="Proteomes" id="UP000645828">
    <property type="component" value="Unassembled WGS sequence"/>
</dbReference>